<sequence>MNTSVKKSAIPSITTWLKVDWIELTSVQKNYKNEYIMLKDKCMLEPYEVKVSRTVLRRERGSNSFDLADKIWR</sequence>
<dbReference type="Proteomes" id="UP000188637">
    <property type="component" value="Unassembled WGS sequence"/>
</dbReference>
<dbReference type="EMBL" id="LJHD01000290">
    <property type="protein sequence ID" value="ONI38509.1"/>
    <property type="molecule type" value="Genomic_DNA"/>
</dbReference>
<gene>
    <name evidence="1" type="ORF">AN640_02445</name>
</gene>
<keyword evidence="2" id="KW-1185">Reference proteome</keyword>
<evidence type="ECO:0000313" key="1">
    <source>
        <dbReference type="EMBL" id="ONI38509.1"/>
    </source>
</evidence>
<reference evidence="1" key="1">
    <citation type="submission" date="2016-08" db="EMBL/GenBank/DDBJ databases">
        <authorList>
            <person name="Ngugi D.K."/>
            <person name="Miyake S."/>
            <person name="Stingl U."/>
        </authorList>
    </citation>
    <scope>NUCLEOTIDE SEQUENCE</scope>
    <source>
        <strain evidence="1">SCG-D08WGA-EpuloA1</strain>
    </source>
</reference>
<comment type="caution">
    <text evidence="1">The sequence shown here is derived from an EMBL/GenBank/DDBJ whole genome shotgun (WGS) entry which is preliminary data.</text>
</comment>
<accession>A0ACC8X9A8</accession>
<proteinExistence type="predicted"/>
<protein>
    <submittedName>
        <fullName evidence="1">Uncharacterized protein</fullName>
    </submittedName>
</protein>
<evidence type="ECO:0000313" key="2">
    <source>
        <dbReference type="Proteomes" id="UP000188637"/>
    </source>
</evidence>
<name>A0ACC8X9A8_9FIRM</name>
<organism evidence="1 2">
    <name type="scientific">Candidatus Epulonipiscium fishelsonii</name>
    <dbReference type="NCBI Taxonomy" id="77094"/>
    <lineage>
        <taxon>Bacteria</taxon>
        <taxon>Bacillati</taxon>
        <taxon>Bacillota</taxon>
        <taxon>Clostridia</taxon>
        <taxon>Lachnospirales</taxon>
        <taxon>Lachnospiraceae</taxon>
        <taxon>Candidatus Epulonipiscium</taxon>
    </lineage>
</organism>